<dbReference type="GeneID" id="78570165"/>
<name>A0A379EYZ1_9BACT</name>
<reference evidence="1 2" key="1">
    <citation type="submission" date="2018-06" db="EMBL/GenBank/DDBJ databases">
        <authorList>
            <consortium name="Pathogen Informatics"/>
            <person name="Doyle S."/>
        </authorList>
    </citation>
    <scope>NUCLEOTIDE SEQUENCE [LARGE SCALE GENOMIC DNA]</scope>
    <source>
        <strain evidence="1 2">NCTC13043</strain>
    </source>
</reference>
<dbReference type="Proteomes" id="UP000254235">
    <property type="component" value="Unassembled WGS sequence"/>
</dbReference>
<accession>A0A379EYZ1</accession>
<evidence type="ECO:0000313" key="1">
    <source>
        <dbReference type="EMBL" id="SUC11572.1"/>
    </source>
</evidence>
<organism evidence="1 2">
    <name type="scientific">Prevotella pallens</name>
    <dbReference type="NCBI Taxonomy" id="60133"/>
    <lineage>
        <taxon>Bacteria</taxon>
        <taxon>Pseudomonadati</taxon>
        <taxon>Bacteroidota</taxon>
        <taxon>Bacteroidia</taxon>
        <taxon>Bacteroidales</taxon>
        <taxon>Prevotellaceae</taxon>
        <taxon>Prevotella</taxon>
    </lineage>
</organism>
<dbReference type="AlphaFoldDB" id="A0A379EYZ1"/>
<proteinExistence type="predicted"/>
<evidence type="ECO:0000313" key="2">
    <source>
        <dbReference type="Proteomes" id="UP000254235"/>
    </source>
</evidence>
<dbReference type="OrthoDB" id="3483256at2"/>
<protein>
    <submittedName>
        <fullName evidence="1">Uncharacterized protein</fullName>
    </submittedName>
</protein>
<sequence length="186" mass="22150">MKILKQLEAIIEKEGLNESAKQFYLREISELDKEKQQEIINLVDKMEQAGFKNNLASAFSEVTEDIPQFARMTVFKELHKISRDIDANCDYADDLDDDGDWYKLFEKFKNNFSQEDAEKFLRIYTKGVVARFYDFLEEGNPRAEEDDLNWVLLETKEDGSHNERVIQGFWEDDFEEDDFDWEREDD</sequence>
<dbReference type="RefSeq" id="WP_115082865.1">
    <property type="nucleotide sequence ID" value="NZ_CAJPLF010000049.1"/>
</dbReference>
<dbReference type="EMBL" id="UGTP01000001">
    <property type="protein sequence ID" value="SUC11572.1"/>
    <property type="molecule type" value="Genomic_DNA"/>
</dbReference>
<gene>
    <name evidence="1" type="ORF">NCTC13043_00428</name>
</gene>